<keyword evidence="3" id="KW-1185">Reference proteome</keyword>
<name>A0ABZ2I806_9HYPH</name>
<dbReference type="InterPro" id="IPR012338">
    <property type="entry name" value="Beta-lactam/transpept-like"/>
</dbReference>
<evidence type="ECO:0000313" key="3">
    <source>
        <dbReference type="Proteomes" id="UP001369958"/>
    </source>
</evidence>
<dbReference type="Proteomes" id="UP001369958">
    <property type="component" value="Chromosome"/>
</dbReference>
<evidence type="ECO:0000313" key="2">
    <source>
        <dbReference type="EMBL" id="WWT33217.1"/>
    </source>
</evidence>
<organism evidence="2 3">
    <name type="scientific">Pelagibacterium nitratireducens</name>
    <dbReference type="NCBI Taxonomy" id="1046114"/>
    <lineage>
        <taxon>Bacteria</taxon>
        <taxon>Pseudomonadati</taxon>
        <taxon>Pseudomonadota</taxon>
        <taxon>Alphaproteobacteria</taxon>
        <taxon>Hyphomicrobiales</taxon>
        <taxon>Devosiaceae</taxon>
        <taxon>Pelagibacterium</taxon>
    </lineage>
</organism>
<dbReference type="SUPFAM" id="SSF56601">
    <property type="entry name" value="beta-lactamase/transpeptidase-like"/>
    <property type="match status" value="1"/>
</dbReference>
<feature type="domain" description="Beta-lactamase-related" evidence="1">
    <location>
        <begin position="64"/>
        <end position="301"/>
    </location>
</feature>
<dbReference type="EMBL" id="CP146275">
    <property type="protein sequence ID" value="WWT33217.1"/>
    <property type="molecule type" value="Genomic_DNA"/>
</dbReference>
<dbReference type="RefSeq" id="WP_338608662.1">
    <property type="nucleotide sequence ID" value="NZ_CP146275.1"/>
</dbReference>
<dbReference type="PANTHER" id="PTHR43283:SF7">
    <property type="entry name" value="BETA-LACTAMASE-RELATED DOMAIN-CONTAINING PROTEIN"/>
    <property type="match status" value="1"/>
</dbReference>
<reference evidence="2 3" key="1">
    <citation type="submission" date="2024-02" db="EMBL/GenBank/DDBJ databases">
        <title>Complete genome sequence of Pelagibacterium nitratireducens ZH15.</title>
        <authorList>
            <person name="Zhao L.H."/>
        </authorList>
    </citation>
    <scope>NUCLEOTIDE SEQUENCE [LARGE SCALE GENOMIC DNA]</scope>
    <source>
        <strain evidence="2 3">ZH15</strain>
    </source>
</reference>
<gene>
    <name evidence="2" type="ORF">V6617_01730</name>
</gene>
<proteinExistence type="predicted"/>
<dbReference type="Gene3D" id="3.40.710.10">
    <property type="entry name" value="DD-peptidase/beta-lactamase superfamily"/>
    <property type="match status" value="1"/>
</dbReference>
<dbReference type="EC" id="3.-.-.-" evidence="2"/>
<dbReference type="InterPro" id="IPR001466">
    <property type="entry name" value="Beta-lactam-related"/>
</dbReference>
<dbReference type="GO" id="GO:0016787">
    <property type="term" value="F:hydrolase activity"/>
    <property type="evidence" value="ECO:0007669"/>
    <property type="project" value="UniProtKB-KW"/>
</dbReference>
<protein>
    <submittedName>
        <fullName evidence="2">Serine hydrolase</fullName>
        <ecNumber evidence="2">3.-.-.-</ecNumber>
    </submittedName>
</protein>
<evidence type="ECO:0000259" key="1">
    <source>
        <dbReference type="Pfam" id="PF00144"/>
    </source>
</evidence>
<dbReference type="Pfam" id="PF00144">
    <property type="entry name" value="Beta-lactamase"/>
    <property type="match status" value="1"/>
</dbReference>
<sequence>MLDTAEPIPGSEWATIDPKEVGMTSEALGVASRTLEGLTTTSFMAVKGGKTAFSYGDCSRSSYLASTRKSILSMLYGKHVESGAIDLNATMDDLGVFEEDGLLPIERSAKLGDLLKSCSGVYYPAGSPGSDMKNVPERGSKVPGQYFHYNNWDFNVLGAVFEELTGQTVFEAFEKELAAPLRLQDFDPGRQRMLGYGNRSRYLAYHFFLSCRDMARIGLLMARRGNWGGQQLISKSWVAQSTSIMVPVKEMANPKPRVAGYSYLWWIPEVPQNKPYWKDAFVAAGHFGQFILCMPRLDAVFVNRRAVTDEQAIGRNLGTFTEELEPVTMAQFLNVCDIFADGFADVSETVQR</sequence>
<keyword evidence="2" id="KW-0378">Hydrolase</keyword>
<dbReference type="InterPro" id="IPR050789">
    <property type="entry name" value="Diverse_Enzym_Activities"/>
</dbReference>
<dbReference type="PANTHER" id="PTHR43283">
    <property type="entry name" value="BETA-LACTAMASE-RELATED"/>
    <property type="match status" value="1"/>
</dbReference>
<accession>A0ABZ2I806</accession>